<dbReference type="InterPro" id="IPR036259">
    <property type="entry name" value="MFS_trans_sf"/>
</dbReference>
<feature type="transmembrane region" description="Helical" evidence="1">
    <location>
        <begin position="215"/>
        <end position="233"/>
    </location>
</feature>
<feature type="transmembrane region" description="Helical" evidence="1">
    <location>
        <begin position="87"/>
        <end position="109"/>
    </location>
</feature>
<name>A0A2G8JMM3_STIJA</name>
<feature type="transmembrane region" description="Helical" evidence="1">
    <location>
        <begin position="6"/>
        <end position="24"/>
    </location>
</feature>
<dbReference type="Gene3D" id="1.20.1250.20">
    <property type="entry name" value="MFS general substrate transporter like domains"/>
    <property type="match status" value="1"/>
</dbReference>
<proteinExistence type="predicted"/>
<feature type="transmembrane region" description="Helical" evidence="1">
    <location>
        <begin position="121"/>
        <end position="142"/>
    </location>
</feature>
<reference evidence="2 3" key="1">
    <citation type="journal article" date="2017" name="PLoS Biol.">
        <title>The sea cucumber genome provides insights into morphological evolution and visceral regeneration.</title>
        <authorList>
            <person name="Zhang X."/>
            <person name="Sun L."/>
            <person name="Yuan J."/>
            <person name="Sun Y."/>
            <person name="Gao Y."/>
            <person name="Zhang L."/>
            <person name="Li S."/>
            <person name="Dai H."/>
            <person name="Hamel J.F."/>
            <person name="Liu C."/>
            <person name="Yu Y."/>
            <person name="Liu S."/>
            <person name="Lin W."/>
            <person name="Guo K."/>
            <person name="Jin S."/>
            <person name="Xu P."/>
            <person name="Storey K.B."/>
            <person name="Huan P."/>
            <person name="Zhang T."/>
            <person name="Zhou Y."/>
            <person name="Zhang J."/>
            <person name="Lin C."/>
            <person name="Li X."/>
            <person name="Xing L."/>
            <person name="Huo D."/>
            <person name="Sun M."/>
            <person name="Wang L."/>
            <person name="Mercier A."/>
            <person name="Li F."/>
            <person name="Yang H."/>
            <person name="Xiang J."/>
        </authorList>
    </citation>
    <scope>NUCLEOTIDE SEQUENCE [LARGE SCALE GENOMIC DNA]</scope>
    <source>
        <strain evidence="2">Shaxun</strain>
        <tissue evidence="2">Muscle</tissue>
    </source>
</reference>
<comment type="caution">
    <text evidence="2">The sequence shown here is derived from an EMBL/GenBank/DDBJ whole genome shotgun (WGS) entry which is preliminary data.</text>
</comment>
<dbReference type="EMBL" id="MRZV01001572">
    <property type="protein sequence ID" value="PIK37031.1"/>
    <property type="molecule type" value="Genomic_DNA"/>
</dbReference>
<evidence type="ECO:0000313" key="3">
    <source>
        <dbReference type="Proteomes" id="UP000230750"/>
    </source>
</evidence>
<feature type="non-terminal residue" evidence="2">
    <location>
        <position position="1"/>
    </location>
</feature>
<dbReference type="SUPFAM" id="SSF103473">
    <property type="entry name" value="MFS general substrate transporter"/>
    <property type="match status" value="1"/>
</dbReference>
<feature type="transmembrane region" description="Helical" evidence="1">
    <location>
        <begin position="154"/>
        <end position="182"/>
    </location>
</feature>
<dbReference type="PANTHER" id="PTHR11360">
    <property type="entry name" value="MONOCARBOXYLATE TRANSPORTER"/>
    <property type="match status" value="1"/>
</dbReference>
<keyword evidence="1" id="KW-1133">Transmembrane helix</keyword>
<evidence type="ECO:0000313" key="2">
    <source>
        <dbReference type="EMBL" id="PIK37031.1"/>
    </source>
</evidence>
<dbReference type="OrthoDB" id="10060767at2759"/>
<gene>
    <name evidence="2" type="ORF">BSL78_26128</name>
</gene>
<evidence type="ECO:0000256" key="1">
    <source>
        <dbReference type="SAM" id="Phobius"/>
    </source>
</evidence>
<dbReference type="InterPro" id="IPR050327">
    <property type="entry name" value="Proton-linked_MCT"/>
</dbReference>
<organism evidence="2 3">
    <name type="scientific">Stichopus japonicus</name>
    <name type="common">Sea cucumber</name>
    <dbReference type="NCBI Taxonomy" id="307972"/>
    <lineage>
        <taxon>Eukaryota</taxon>
        <taxon>Metazoa</taxon>
        <taxon>Echinodermata</taxon>
        <taxon>Eleutherozoa</taxon>
        <taxon>Echinozoa</taxon>
        <taxon>Holothuroidea</taxon>
        <taxon>Aspidochirotacea</taxon>
        <taxon>Aspidochirotida</taxon>
        <taxon>Stichopodidae</taxon>
        <taxon>Apostichopus</taxon>
    </lineage>
</organism>
<feature type="transmembrane region" description="Helical" evidence="1">
    <location>
        <begin position="240"/>
        <end position="260"/>
    </location>
</feature>
<keyword evidence="1" id="KW-0812">Transmembrane</keyword>
<accession>A0A2G8JMM3</accession>
<keyword evidence="1" id="KW-0472">Membrane</keyword>
<sequence length="277" mass="30436">YGLSNALILFGAFVWNVILTGVAIRDPPEPKQCDHNRGVTVGQDDIEDIQISDLALSHPEGDGGKRTWLWDCYVEFVTLFRHKNLSILLLFETVGFYIFLSWALFLFSLGTSAGLPRDEAVLLSTFGGIGGCIGRVITLLLFKFYKVNAMISSFYPFLVTGVSLLSIVFASDLLVMATLVFISGLSQGLNSSAIFSMIPVTVCVDHYQTVVTLELVNIGLSMQFSGLFSGIIVDITGSAVSVYGFCAVLSFLMLPIALWWSCREEPVLECGWSRRAR</sequence>
<dbReference type="AlphaFoldDB" id="A0A2G8JMM3"/>
<keyword evidence="3" id="KW-1185">Reference proteome</keyword>
<protein>
    <submittedName>
        <fullName evidence="2">Putative monocarboxylate transporter 4</fullName>
    </submittedName>
</protein>
<dbReference type="Proteomes" id="UP000230750">
    <property type="component" value="Unassembled WGS sequence"/>
</dbReference>
<dbReference type="GO" id="GO:0008028">
    <property type="term" value="F:monocarboxylic acid transmembrane transporter activity"/>
    <property type="evidence" value="ECO:0007669"/>
    <property type="project" value="TreeGrafter"/>
</dbReference>
<dbReference type="PANTHER" id="PTHR11360:SF303">
    <property type="entry name" value="MAJOR FACILITATOR SUPERFAMILY (MFS) PROFILE DOMAIN-CONTAINING PROTEIN"/>
    <property type="match status" value="1"/>
</dbReference>